<dbReference type="RefSeq" id="WP_101342038.1">
    <property type="nucleotide sequence ID" value="NZ_PHSI01000104.1"/>
</dbReference>
<dbReference type="Pfam" id="PF07715">
    <property type="entry name" value="Plug"/>
    <property type="match status" value="1"/>
</dbReference>
<evidence type="ECO:0000313" key="16">
    <source>
        <dbReference type="Proteomes" id="UP000244060"/>
    </source>
</evidence>
<keyword evidence="7 12" id="KW-0798">TonB box</keyword>
<dbReference type="GO" id="GO:0015344">
    <property type="term" value="F:siderophore uptake transmembrane transporter activity"/>
    <property type="evidence" value="ECO:0007669"/>
    <property type="project" value="TreeGrafter"/>
</dbReference>
<dbReference type="PANTHER" id="PTHR30069:SF53">
    <property type="entry name" value="COLICIN I RECEPTOR-RELATED"/>
    <property type="match status" value="1"/>
</dbReference>
<evidence type="ECO:0000256" key="5">
    <source>
        <dbReference type="ARBA" id="ARBA00022729"/>
    </source>
</evidence>
<gene>
    <name evidence="15" type="ORF">C8J28_1195</name>
</gene>
<comment type="subcellular location">
    <subcellularLocation>
        <location evidence="1 10">Cell outer membrane</location>
        <topology evidence="1 10">Multi-pass membrane protein</topology>
    </subcellularLocation>
</comment>
<dbReference type="Gene3D" id="2.40.170.20">
    <property type="entry name" value="TonB-dependent receptor, beta-barrel domain"/>
    <property type="match status" value="1"/>
</dbReference>
<feature type="domain" description="TonB-dependent receptor plug" evidence="14">
    <location>
        <begin position="29"/>
        <end position="138"/>
    </location>
</feature>
<evidence type="ECO:0000256" key="10">
    <source>
        <dbReference type="PROSITE-ProRule" id="PRU01360"/>
    </source>
</evidence>
<keyword evidence="2 10" id="KW-0813">Transport</keyword>
<keyword evidence="16" id="KW-1185">Reference proteome</keyword>
<dbReference type="Pfam" id="PF00593">
    <property type="entry name" value="TonB_dep_Rec_b-barrel"/>
    <property type="match status" value="1"/>
</dbReference>
<dbReference type="OrthoDB" id="9796221at2"/>
<evidence type="ECO:0000256" key="1">
    <source>
        <dbReference type="ARBA" id="ARBA00004571"/>
    </source>
</evidence>
<feature type="short sequence motif" description="TonB C-terminal box" evidence="11">
    <location>
        <begin position="657"/>
        <end position="674"/>
    </location>
</feature>
<evidence type="ECO:0000313" key="15">
    <source>
        <dbReference type="EMBL" id="PTR13840.1"/>
    </source>
</evidence>
<dbReference type="CDD" id="cd01347">
    <property type="entry name" value="ligand_gated_channel"/>
    <property type="match status" value="1"/>
</dbReference>
<evidence type="ECO:0000256" key="3">
    <source>
        <dbReference type="ARBA" id="ARBA00022452"/>
    </source>
</evidence>
<keyword evidence="5" id="KW-0732">Signal</keyword>
<dbReference type="Gene3D" id="2.170.130.10">
    <property type="entry name" value="TonB-dependent receptor, plug domain"/>
    <property type="match status" value="1"/>
</dbReference>
<keyword evidence="3 10" id="KW-1134">Transmembrane beta strand</keyword>
<keyword evidence="9 10" id="KW-0998">Cell outer membrane</keyword>
<dbReference type="AlphaFoldDB" id="A0A2T5JUJ1"/>
<comment type="similarity">
    <text evidence="10 12">Belongs to the TonB-dependent receptor family.</text>
</comment>
<evidence type="ECO:0000256" key="6">
    <source>
        <dbReference type="ARBA" id="ARBA00023065"/>
    </source>
</evidence>
<dbReference type="InterPro" id="IPR039426">
    <property type="entry name" value="TonB-dep_rcpt-like"/>
</dbReference>
<dbReference type="Proteomes" id="UP000244060">
    <property type="component" value="Unassembled WGS sequence"/>
</dbReference>
<dbReference type="InterPro" id="IPR010917">
    <property type="entry name" value="TonB_rcpt_CS"/>
</dbReference>
<evidence type="ECO:0000256" key="4">
    <source>
        <dbReference type="ARBA" id="ARBA00022692"/>
    </source>
</evidence>
<dbReference type="GO" id="GO:0009279">
    <property type="term" value="C:cell outer membrane"/>
    <property type="evidence" value="ECO:0007669"/>
    <property type="project" value="UniProtKB-SubCell"/>
</dbReference>
<comment type="caution">
    <text evidence="15">The sequence shown here is derived from an EMBL/GenBank/DDBJ whole genome shotgun (WGS) entry which is preliminary data.</text>
</comment>
<dbReference type="InterPro" id="IPR037066">
    <property type="entry name" value="Plug_dom_sf"/>
</dbReference>
<dbReference type="SUPFAM" id="SSF56935">
    <property type="entry name" value="Porins"/>
    <property type="match status" value="1"/>
</dbReference>
<accession>A0A2T5JUJ1</accession>
<evidence type="ECO:0000259" key="14">
    <source>
        <dbReference type="Pfam" id="PF07715"/>
    </source>
</evidence>
<evidence type="ECO:0000256" key="7">
    <source>
        <dbReference type="ARBA" id="ARBA00023077"/>
    </source>
</evidence>
<name>A0A2T5JUJ1_9RHOB</name>
<evidence type="ECO:0000256" key="9">
    <source>
        <dbReference type="ARBA" id="ARBA00023237"/>
    </source>
</evidence>
<proteinExistence type="inferred from homology"/>
<dbReference type="PANTHER" id="PTHR30069">
    <property type="entry name" value="TONB-DEPENDENT OUTER MEMBRANE RECEPTOR"/>
    <property type="match status" value="1"/>
</dbReference>
<evidence type="ECO:0000256" key="2">
    <source>
        <dbReference type="ARBA" id="ARBA00022448"/>
    </source>
</evidence>
<keyword evidence="4 10" id="KW-0812">Transmembrane</keyword>
<reference evidence="15 16" key="1">
    <citation type="submission" date="2018-04" db="EMBL/GenBank/DDBJ databases">
        <title>Genomic Encyclopedia of Type Strains, Phase III (KMG-III): the genomes of soil and plant-associated and newly described type strains.</title>
        <authorList>
            <person name="Whitman W."/>
        </authorList>
    </citation>
    <scope>NUCLEOTIDE SEQUENCE [LARGE SCALE GENOMIC DNA]</scope>
    <source>
        <strain evidence="15 16">KA25</strain>
    </source>
</reference>
<keyword evidence="15" id="KW-0675">Receptor</keyword>
<feature type="domain" description="TonB-dependent receptor-like beta-barrel" evidence="13">
    <location>
        <begin position="251"/>
        <end position="647"/>
    </location>
</feature>
<dbReference type="InterPro" id="IPR036942">
    <property type="entry name" value="Beta-barrel_TonB_sf"/>
</dbReference>
<keyword evidence="8 10" id="KW-0472">Membrane</keyword>
<dbReference type="PROSITE" id="PS01156">
    <property type="entry name" value="TONB_DEPENDENT_REC_2"/>
    <property type="match status" value="1"/>
</dbReference>
<keyword evidence="6" id="KW-0406">Ion transport</keyword>
<dbReference type="EMBL" id="QAOT01000019">
    <property type="protein sequence ID" value="PTR13840.1"/>
    <property type="molecule type" value="Genomic_DNA"/>
</dbReference>
<dbReference type="GO" id="GO:0044718">
    <property type="term" value="P:siderophore transmembrane transport"/>
    <property type="evidence" value="ECO:0007669"/>
    <property type="project" value="TreeGrafter"/>
</dbReference>
<evidence type="ECO:0000256" key="11">
    <source>
        <dbReference type="PROSITE-ProRule" id="PRU10144"/>
    </source>
</evidence>
<evidence type="ECO:0000256" key="12">
    <source>
        <dbReference type="RuleBase" id="RU003357"/>
    </source>
</evidence>
<sequence length="674" mass="73590">MALPAAATAQEAIALDQIVVTAGGFEQALKDAPASVSVIQAEELERGAFTNLADALREVQGVSVTGVANERDIFIRGLPGAYTLILVDGRRQSTRDARPNGNSGYEQSFIPPLSAIDRIEVVRGPMSSLYGSDAMGGVINIITKRADQEWRGSVTAEVTAQEHDDSGHSGQLSFHIGGPLVRDRLSLQLWGRVLDRSEDRILAGNQGREESDLAARLTYALTPEHDLWFEAGRTVVRGITSAGRVLAPTAEDAYRDYSRESVAVGHSGRWGDARTELSLQVEEGQRETYEREAGGAFVRDDRVPRIRNTVLDGKLTLPFSMGGDHTLVTGFQHQNARLTDRGSREEDQRLSVDQWALFAEDEWWLSDRFAVTAGVRYNHHETYGSHVTPRLYAVFHATEALTLKGGYSTGFRAPEIRQVAPGYYLPTQRGAGLLAPNPDLEPETSDSLELAALWDNGRGLSLGGTLFHTRFRDKISNFNTGRLIDPDTGSIIDPLGGAACDAAALEPFPGYSCLWQNFNIDDAVIKGVELTADWEATESLSFRASYTHTSSEQRTGDFAGYPLARTPRHQASLRLDWVTPIEGLEAWTAANYHGSELAAGPRIGTNGAPVVINGVEGRKYAAYATVDVGASYQVNDRVSLSSAIYNITDKRTDEADYNSVGEGRRLWLGLTTRF</sequence>
<protein>
    <submittedName>
        <fullName evidence="15">Outer membrane receptor for ferrienterochelin and colicins</fullName>
    </submittedName>
</protein>
<evidence type="ECO:0000256" key="8">
    <source>
        <dbReference type="ARBA" id="ARBA00023136"/>
    </source>
</evidence>
<organism evidence="15 16">
    <name type="scientific">Cereibacter azotoformans</name>
    <dbReference type="NCBI Taxonomy" id="43057"/>
    <lineage>
        <taxon>Bacteria</taxon>
        <taxon>Pseudomonadati</taxon>
        <taxon>Pseudomonadota</taxon>
        <taxon>Alphaproteobacteria</taxon>
        <taxon>Rhodobacterales</taxon>
        <taxon>Paracoccaceae</taxon>
        <taxon>Cereibacter</taxon>
    </lineage>
</organism>
<evidence type="ECO:0000259" key="13">
    <source>
        <dbReference type="Pfam" id="PF00593"/>
    </source>
</evidence>
<dbReference type="InterPro" id="IPR012910">
    <property type="entry name" value="Plug_dom"/>
</dbReference>
<dbReference type="InterPro" id="IPR000531">
    <property type="entry name" value="Beta-barrel_TonB"/>
</dbReference>
<dbReference type="PROSITE" id="PS52016">
    <property type="entry name" value="TONB_DEPENDENT_REC_3"/>
    <property type="match status" value="1"/>
</dbReference>